<dbReference type="SMART" id="SM01204">
    <property type="entry name" value="FIST_C"/>
    <property type="match status" value="1"/>
</dbReference>
<dbReference type="Proteomes" id="UP000295066">
    <property type="component" value="Unassembled WGS sequence"/>
</dbReference>
<evidence type="ECO:0000313" key="3">
    <source>
        <dbReference type="EMBL" id="TDY58043.1"/>
    </source>
</evidence>
<name>A0A4R8M519_9BACT</name>
<dbReference type="InterPro" id="IPR019494">
    <property type="entry name" value="FIST_C"/>
</dbReference>
<dbReference type="PANTHER" id="PTHR40252">
    <property type="entry name" value="BLR0328 PROTEIN"/>
    <property type="match status" value="1"/>
</dbReference>
<dbReference type="InterPro" id="IPR013702">
    <property type="entry name" value="FIST_domain_N"/>
</dbReference>
<feature type="domain" description="FIST C-domain" evidence="2">
    <location>
        <begin position="224"/>
        <end position="365"/>
    </location>
</feature>
<dbReference type="Pfam" id="PF10442">
    <property type="entry name" value="FIST_C"/>
    <property type="match status" value="1"/>
</dbReference>
<reference evidence="3 4" key="1">
    <citation type="submission" date="2019-03" db="EMBL/GenBank/DDBJ databases">
        <title>Genomic Encyclopedia of Type Strains, Phase IV (KMG-IV): sequencing the most valuable type-strain genomes for metagenomic binning, comparative biology and taxonomic classification.</title>
        <authorList>
            <person name="Goeker M."/>
        </authorList>
    </citation>
    <scope>NUCLEOTIDE SEQUENCE [LARGE SCALE GENOMIC DNA]</scope>
    <source>
        <strain evidence="3 4">DSM 25964</strain>
    </source>
</reference>
<evidence type="ECO:0000259" key="1">
    <source>
        <dbReference type="SMART" id="SM00897"/>
    </source>
</evidence>
<dbReference type="AlphaFoldDB" id="A0A4R8M519"/>
<sequence>MLQAKVGWSTSGCARSAGEEAAKAAKVGGAKVALLYGSVDYDQEELLKGVGAVLGDVPVIGCTSYTGVLTPGGFITGPDGYCALMTLSDEEMTVGVGAAEKGCCAVSAGEEAALAALEAAGMDTAPDFFYMVAPPGEEEFYLEGIQSVIGRVPFFGGSAADNDLSGKWLVYGGGVVKNGVAVAFFWDKEFGNRYTGAYRPTGKRGIITKVENNRVLKEIDGKPALEVLAGWLGSTPADLQGFNLLGATIHHPLGITDYAGGHVWIRHPMAGNPDNSANIGNNLAEGVAVELMEATTDELIASVESAAKEAAGRLGTDVGALLAVHCGGRRGGIGDRMDETAAAMKKAIGDAPFIGVFTFGEYGYEGCSANGCGGLMLSFMALGK</sequence>
<evidence type="ECO:0008006" key="5">
    <source>
        <dbReference type="Google" id="ProtNLM"/>
    </source>
</evidence>
<dbReference type="Pfam" id="PF08495">
    <property type="entry name" value="FIST"/>
    <property type="match status" value="1"/>
</dbReference>
<proteinExistence type="predicted"/>
<protein>
    <recommendedName>
        <fullName evidence="5">Small ligand-binding sensory domain FIST</fullName>
    </recommendedName>
</protein>
<comment type="caution">
    <text evidence="3">The sequence shown here is derived from an EMBL/GenBank/DDBJ whole genome shotgun (WGS) entry which is preliminary data.</text>
</comment>
<feature type="domain" description="FIST" evidence="1">
    <location>
        <begin position="29"/>
        <end position="223"/>
    </location>
</feature>
<accession>A0A4R8M519</accession>
<evidence type="ECO:0000313" key="4">
    <source>
        <dbReference type="Proteomes" id="UP000295066"/>
    </source>
</evidence>
<dbReference type="OrthoDB" id="378730at2"/>
<keyword evidence="4" id="KW-1185">Reference proteome</keyword>
<dbReference type="PANTHER" id="PTHR40252:SF2">
    <property type="entry name" value="BLR0328 PROTEIN"/>
    <property type="match status" value="1"/>
</dbReference>
<dbReference type="EMBL" id="SORI01000015">
    <property type="protein sequence ID" value="TDY58043.1"/>
    <property type="molecule type" value="Genomic_DNA"/>
</dbReference>
<gene>
    <name evidence="3" type="ORF">C8D99_11561</name>
</gene>
<dbReference type="RefSeq" id="WP_133958210.1">
    <property type="nucleotide sequence ID" value="NZ_SORI01000015.1"/>
</dbReference>
<evidence type="ECO:0000259" key="2">
    <source>
        <dbReference type="SMART" id="SM01204"/>
    </source>
</evidence>
<organism evidence="3 4">
    <name type="scientific">Aminivibrio pyruvatiphilus</name>
    <dbReference type="NCBI Taxonomy" id="1005740"/>
    <lineage>
        <taxon>Bacteria</taxon>
        <taxon>Thermotogati</taxon>
        <taxon>Synergistota</taxon>
        <taxon>Synergistia</taxon>
        <taxon>Synergistales</taxon>
        <taxon>Aminobacteriaceae</taxon>
        <taxon>Aminivibrio</taxon>
    </lineage>
</organism>
<dbReference type="SMART" id="SM00897">
    <property type="entry name" value="FIST"/>
    <property type="match status" value="1"/>
</dbReference>